<keyword evidence="3" id="KW-1185">Reference proteome</keyword>
<name>A0ABU8DYY6_9ACTN</name>
<dbReference type="EMBL" id="JBAPLU010000029">
    <property type="protein sequence ID" value="MEI4273915.1"/>
    <property type="molecule type" value="Genomic_DNA"/>
</dbReference>
<gene>
    <name evidence="2" type="ORF">TEK04_19515</name>
</gene>
<evidence type="ECO:0000313" key="2">
    <source>
        <dbReference type="EMBL" id="MEI4273915.1"/>
    </source>
</evidence>
<comment type="caution">
    <text evidence="2">The sequence shown here is derived from an EMBL/GenBank/DDBJ whole genome shotgun (WGS) entry which is preliminary data.</text>
</comment>
<evidence type="ECO:0000256" key="1">
    <source>
        <dbReference type="SAM" id="MobiDB-lite"/>
    </source>
</evidence>
<dbReference type="RefSeq" id="WP_336406031.1">
    <property type="nucleotide sequence ID" value="NZ_JBAPLU010000029.1"/>
</dbReference>
<feature type="region of interest" description="Disordered" evidence="1">
    <location>
        <begin position="60"/>
        <end position="85"/>
    </location>
</feature>
<reference evidence="2 3" key="1">
    <citation type="submission" date="2024-03" db="EMBL/GenBank/DDBJ databases">
        <title>Draft genome sequence of Klenkia sp. LSe6-5.</title>
        <authorList>
            <person name="Duangmal K."/>
            <person name="Chantavorakit T."/>
        </authorList>
    </citation>
    <scope>NUCLEOTIDE SEQUENCE [LARGE SCALE GENOMIC DNA]</scope>
    <source>
        <strain evidence="2 3">LSe6-5</strain>
    </source>
</reference>
<sequence length="85" mass="9099">MVTQVRQRLSAVGRLDSWEGQAALELATNIAASKVDTLSARATATEKLGAAMDRALKGVDAPASAVQKHRDQLAERRRARAEQTG</sequence>
<accession>A0ABU8DYY6</accession>
<protein>
    <submittedName>
        <fullName evidence="2">Uncharacterized protein</fullName>
    </submittedName>
</protein>
<dbReference type="Proteomes" id="UP001361570">
    <property type="component" value="Unassembled WGS sequence"/>
</dbReference>
<proteinExistence type="predicted"/>
<organism evidence="2 3">
    <name type="scientific">Klenkia sesuvii</name>
    <dbReference type="NCBI Taxonomy" id="3103137"/>
    <lineage>
        <taxon>Bacteria</taxon>
        <taxon>Bacillati</taxon>
        <taxon>Actinomycetota</taxon>
        <taxon>Actinomycetes</taxon>
        <taxon>Geodermatophilales</taxon>
        <taxon>Geodermatophilaceae</taxon>
        <taxon>Klenkia</taxon>
    </lineage>
</organism>
<evidence type="ECO:0000313" key="3">
    <source>
        <dbReference type="Proteomes" id="UP001361570"/>
    </source>
</evidence>